<evidence type="ECO:0000256" key="8">
    <source>
        <dbReference type="ARBA" id="ARBA00023242"/>
    </source>
</evidence>
<evidence type="ECO:0000256" key="7">
    <source>
        <dbReference type="ARBA" id="ARBA00023163"/>
    </source>
</evidence>
<comment type="subcellular location">
    <subcellularLocation>
        <location evidence="1">Nucleus</location>
    </subcellularLocation>
</comment>
<dbReference type="GO" id="GO:0008270">
    <property type="term" value="F:zinc ion binding"/>
    <property type="evidence" value="ECO:0007669"/>
    <property type="project" value="UniProtKB-KW"/>
</dbReference>
<dbReference type="InterPro" id="IPR036236">
    <property type="entry name" value="Znf_C2H2_sf"/>
</dbReference>
<dbReference type="FunFam" id="3.30.160.60:FF:000621">
    <property type="entry name" value="FLT3-interacting zinc finger 1"/>
    <property type="match status" value="1"/>
</dbReference>
<keyword evidence="8" id="KW-0539">Nucleus</keyword>
<dbReference type="GO" id="GO:0005634">
    <property type="term" value="C:nucleus"/>
    <property type="evidence" value="ECO:0007669"/>
    <property type="project" value="UniProtKB-SubCell"/>
</dbReference>
<dbReference type="PANTHER" id="PTHR16515:SF66">
    <property type="entry name" value="C2H2-TYPE DOMAIN-CONTAINING PROTEIN"/>
    <property type="match status" value="1"/>
</dbReference>
<evidence type="ECO:0000313" key="11">
    <source>
        <dbReference type="EMBL" id="JAP93839.1"/>
    </source>
</evidence>
<dbReference type="PANTHER" id="PTHR16515">
    <property type="entry name" value="PR DOMAIN ZINC FINGER PROTEIN"/>
    <property type="match status" value="1"/>
</dbReference>
<evidence type="ECO:0000256" key="3">
    <source>
        <dbReference type="ARBA" id="ARBA00022737"/>
    </source>
</evidence>
<evidence type="ECO:0000256" key="6">
    <source>
        <dbReference type="ARBA" id="ARBA00023015"/>
    </source>
</evidence>
<feature type="domain" description="C2H2-type" evidence="10">
    <location>
        <begin position="1"/>
        <end position="25"/>
    </location>
</feature>
<dbReference type="InterPro" id="IPR013087">
    <property type="entry name" value="Znf_C2H2_type"/>
</dbReference>
<evidence type="ECO:0000256" key="2">
    <source>
        <dbReference type="ARBA" id="ARBA00022723"/>
    </source>
</evidence>
<keyword evidence="2" id="KW-0479">Metal-binding</keyword>
<dbReference type="Pfam" id="PF00096">
    <property type="entry name" value="zf-C2H2"/>
    <property type="match status" value="2"/>
</dbReference>
<keyword evidence="3" id="KW-0677">Repeat</keyword>
<dbReference type="InterPro" id="IPR050331">
    <property type="entry name" value="Zinc_finger"/>
</dbReference>
<dbReference type="Pfam" id="PF13912">
    <property type="entry name" value="zf-C2H2_6"/>
    <property type="match status" value="1"/>
</dbReference>
<sequence length="162" mass="19189">DYCKKYVGSQSQLRIHERTHTNEKPHKCNICDKQFAQKSNLLKHQLIHQPKQFICLTCQKSFTTKQSMLRHQMNKEDSFIIYQCNECDKILETQKQLDQHKSETHKKIGQQIQYMRTNEKQQKLEQVPKSNGGEEEDSCDTYGCNAFCCHSINFVIQQPKYE</sequence>
<feature type="non-terminal residue" evidence="11">
    <location>
        <position position="1"/>
    </location>
</feature>
<name>A0A146KEW0_9EUKA</name>
<evidence type="ECO:0000256" key="9">
    <source>
        <dbReference type="PROSITE-ProRule" id="PRU00042"/>
    </source>
</evidence>
<evidence type="ECO:0000256" key="1">
    <source>
        <dbReference type="ARBA" id="ARBA00004123"/>
    </source>
</evidence>
<dbReference type="Gene3D" id="3.30.160.60">
    <property type="entry name" value="Classic Zinc Finger"/>
    <property type="match status" value="3"/>
</dbReference>
<feature type="domain" description="C2H2-type" evidence="10">
    <location>
        <begin position="26"/>
        <end position="53"/>
    </location>
</feature>
<keyword evidence="5" id="KW-0862">Zinc</keyword>
<evidence type="ECO:0000256" key="4">
    <source>
        <dbReference type="ARBA" id="ARBA00022771"/>
    </source>
</evidence>
<reference evidence="11" key="1">
    <citation type="submission" date="2015-07" db="EMBL/GenBank/DDBJ databases">
        <title>Adaptation to a free-living lifestyle via gene acquisitions in the diplomonad Trepomonas sp. PC1.</title>
        <authorList>
            <person name="Xu F."/>
            <person name="Jerlstrom-Hultqvist J."/>
            <person name="Kolisko M."/>
            <person name="Simpson A.G.B."/>
            <person name="Roger A.J."/>
            <person name="Svard S.G."/>
            <person name="Andersson J.O."/>
        </authorList>
    </citation>
    <scope>NUCLEOTIDE SEQUENCE</scope>
    <source>
        <strain evidence="11">PC1</strain>
    </source>
</reference>
<evidence type="ECO:0000256" key="5">
    <source>
        <dbReference type="ARBA" id="ARBA00022833"/>
    </source>
</evidence>
<feature type="domain" description="C2H2-type" evidence="10">
    <location>
        <begin position="82"/>
        <end position="105"/>
    </location>
</feature>
<gene>
    <name evidence="11" type="ORF">TPC1_13714</name>
</gene>
<protein>
    <submittedName>
        <fullName evidence="11">Zinc finger, C2H2 type domain-containing protein</fullName>
    </submittedName>
</protein>
<proteinExistence type="predicted"/>
<dbReference type="SUPFAM" id="SSF57667">
    <property type="entry name" value="beta-beta-alpha zinc fingers"/>
    <property type="match status" value="2"/>
</dbReference>
<keyword evidence="7" id="KW-0804">Transcription</keyword>
<dbReference type="PROSITE" id="PS00028">
    <property type="entry name" value="ZINC_FINGER_C2H2_1"/>
    <property type="match status" value="2"/>
</dbReference>
<dbReference type="EMBL" id="GDID01002767">
    <property type="protein sequence ID" value="JAP93839.1"/>
    <property type="molecule type" value="Transcribed_RNA"/>
</dbReference>
<evidence type="ECO:0000259" key="10">
    <source>
        <dbReference type="PROSITE" id="PS50157"/>
    </source>
</evidence>
<dbReference type="SMART" id="SM00355">
    <property type="entry name" value="ZnF_C2H2"/>
    <property type="match status" value="4"/>
</dbReference>
<organism evidence="11">
    <name type="scientific">Trepomonas sp. PC1</name>
    <dbReference type="NCBI Taxonomy" id="1076344"/>
    <lineage>
        <taxon>Eukaryota</taxon>
        <taxon>Metamonada</taxon>
        <taxon>Diplomonadida</taxon>
        <taxon>Hexamitidae</taxon>
        <taxon>Hexamitinae</taxon>
        <taxon>Trepomonas</taxon>
    </lineage>
</organism>
<dbReference type="GO" id="GO:0010468">
    <property type="term" value="P:regulation of gene expression"/>
    <property type="evidence" value="ECO:0007669"/>
    <property type="project" value="TreeGrafter"/>
</dbReference>
<dbReference type="PROSITE" id="PS50157">
    <property type="entry name" value="ZINC_FINGER_C2H2_2"/>
    <property type="match status" value="3"/>
</dbReference>
<dbReference type="AlphaFoldDB" id="A0A146KEW0"/>
<keyword evidence="6" id="KW-0805">Transcription regulation</keyword>
<accession>A0A146KEW0</accession>
<keyword evidence="4 9" id="KW-0863">Zinc-finger</keyword>